<dbReference type="RefSeq" id="WP_014202280.1">
    <property type="nucleotide sequence ID" value="NC_016599.1"/>
</dbReference>
<organism evidence="1 2">
    <name type="scientific">Owenweeksia hongkongensis (strain DSM 17368 / CIP 108786 / JCM 12287 / NRRL B-23963 / UST20020801)</name>
    <dbReference type="NCBI Taxonomy" id="926562"/>
    <lineage>
        <taxon>Bacteria</taxon>
        <taxon>Pseudomonadati</taxon>
        <taxon>Bacteroidota</taxon>
        <taxon>Flavobacteriia</taxon>
        <taxon>Flavobacteriales</taxon>
        <taxon>Owenweeksiaceae</taxon>
        <taxon>Owenweeksia</taxon>
    </lineage>
</organism>
<gene>
    <name evidence="1" type="ordered locus">Oweho_1947</name>
</gene>
<dbReference type="AlphaFoldDB" id="G8R2D6"/>
<dbReference type="Proteomes" id="UP000005631">
    <property type="component" value="Chromosome"/>
</dbReference>
<reference evidence="1 2" key="1">
    <citation type="journal article" date="2012" name="Stand. Genomic Sci.">
        <title>Genome sequence of the orange-pigmented seawater bacterium Owenweeksia hongkongensis type strain (UST20020801(T)).</title>
        <authorList>
            <person name="Riedel T."/>
            <person name="Held B."/>
            <person name="Nolan M."/>
            <person name="Lucas S."/>
            <person name="Lapidus A."/>
            <person name="Tice H."/>
            <person name="Del Rio T.G."/>
            <person name="Cheng J.F."/>
            <person name="Han C."/>
            <person name="Tapia R."/>
            <person name="Goodwin L.A."/>
            <person name="Pitluck S."/>
            <person name="Liolios K."/>
            <person name="Mavromatis K."/>
            <person name="Pagani I."/>
            <person name="Ivanova N."/>
            <person name="Mikhailova N."/>
            <person name="Pati A."/>
            <person name="Chen A."/>
            <person name="Palaniappan K."/>
            <person name="Rohde M."/>
            <person name="Tindall B.J."/>
            <person name="Detter J.C."/>
            <person name="Goker M."/>
            <person name="Woyke T."/>
            <person name="Bristow J."/>
            <person name="Eisen J.A."/>
            <person name="Markowitz V."/>
            <person name="Hugenholtz P."/>
            <person name="Klenk H.P."/>
            <person name="Kyrpides N.C."/>
        </authorList>
    </citation>
    <scope>NUCLEOTIDE SEQUENCE</scope>
    <source>
        <strain evidence="2">DSM 17368 / JCM 12287 / NRRL B-23963</strain>
    </source>
</reference>
<dbReference type="eggNOG" id="COG2315">
    <property type="taxonomic scope" value="Bacteria"/>
</dbReference>
<dbReference type="PANTHER" id="PTHR35145">
    <property type="entry name" value="CYTOPLASMIC PROTEIN-RELATED"/>
    <property type="match status" value="1"/>
</dbReference>
<dbReference type="KEGG" id="oho:Oweho_1947"/>
<keyword evidence="2" id="KW-1185">Reference proteome</keyword>
<dbReference type="PATRIC" id="fig|926562.3.peg.1953"/>
<sequence length="118" mass="13367">MNIEEIRQYCLDKKGVTEGLPFGPDTLVFKVMNKMFALMALEATPTSVNLKCDPELALELRAQYSAVKPGYHMNKQHWNTVSVDGSFSNAQLREWIDNSYDLIVASLKKADKETLKNL</sequence>
<accession>G8R2D6</accession>
<dbReference type="InterPro" id="IPR058532">
    <property type="entry name" value="YjbR/MT2646/Rv2570-like"/>
</dbReference>
<dbReference type="EMBL" id="CP003156">
    <property type="protein sequence ID" value="AEV32926.1"/>
    <property type="molecule type" value="Genomic_DNA"/>
</dbReference>
<name>G8R2D6_OWEHD</name>
<proteinExistence type="predicted"/>
<evidence type="ECO:0000313" key="2">
    <source>
        <dbReference type="Proteomes" id="UP000005631"/>
    </source>
</evidence>
<evidence type="ECO:0000313" key="1">
    <source>
        <dbReference type="EMBL" id="AEV32926.1"/>
    </source>
</evidence>
<dbReference type="OrthoDB" id="9789813at2"/>
<evidence type="ECO:0008006" key="3">
    <source>
        <dbReference type="Google" id="ProtNLM"/>
    </source>
</evidence>
<dbReference type="InterPro" id="IPR038056">
    <property type="entry name" value="YjbR-like_sf"/>
</dbReference>
<protein>
    <recommendedName>
        <fullName evidence="3">MmcQ-like protein</fullName>
    </recommendedName>
</protein>
<dbReference type="InterPro" id="IPR007351">
    <property type="entry name" value="YjbR"/>
</dbReference>
<dbReference type="PANTHER" id="PTHR35145:SF1">
    <property type="entry name" value="CYTOPLASMIC PROTEIN"/>
    <property type="match status" value="1"/>
</dbReference>
<dbReference type="Gene3D" id="3.90.1150.30">
    <property type="match status" value="1"/>
</dbReference>
<dbReference type="HOGENOM" id="CLU_105851_1_1_10"/>
<dbReference type="STRING" id="926562.Oweho_1947"/>
<dbReference type="SUPFAM" id="SSF142906">
    <property type="entry name" value="YjbR-like"/>
    <property type="match status" value="1"/>
</dbReference>
<dbReference type="Pfam" id="PF04237">
    <property type="entry name" value="YjbR"/>
    <property type="match status" value="1"/>
</dbReference>